<evidence type="ECO:0000259" key="1">
    <source>
        <dbReference type="PROSITE" id="PS51500"/>
    </source>
</evidence>
<gene>
    <name evidence="2" type="ORF">J2S25_003482</name>
</gene>
<sequence length="42" mass="5126">MIKEQVIFEELDTEWIQLIMEALEMGINKEEIRKFIKNSEQK</sequence>
<reference evidence="2 3" key="1">
    <citation type="submission" date="2023-07" db="EMBL/GenBank/DDBJ databases">
        <title>Genomic Encyclopedia of Type Strains, Phase IV (KMG-IV): sequencing the most valuable type-strain genomes for metagenomic binning, comparative biology and taxonomic classification.</title>
        <authorList>
            <person name="Goeker M."/>
        </authorList>
    </citation>
    <scope>NUCLEOTIDE SEQUENCE [LARGE SCALE GENOMIC DNA]</scope>
    <source>
        <strain evidence="2 3">DSM 19598</strain>
    </source>
</reference>
<dbReference type="EMBL" id="JAUSUN010000029">
    <property type="protein sequence ID" value="MDQ0415255.1"/>
    <property type="molecule type" value="Genomic_DNA"/>
</dbReference>
<proteinExistence type="predicted"/>
<feature type="domain" description="Sin" evidence="1">
    <location>
        <begin position="2"/>
        <end position="40"/>
    </location>
</feature>
<dbReference type="InterPro" id="IPR036281">
    <property type="entry name" value="SinR/SinI_dimer_dom_sf"/>
</dbReference>
<name>A0ABU0FZX1_9BACI</name>
<dbReference type="SUPFAM" id="SSF47406">
    <property type="entry name" value="SinR repressor dimerisation domain-like"/>
    <property type="match status" value="1"/>
</dbReference>
<evidence type="ECO:0000313" key="3">
    <source>
        <dbReference type="Proteomes" id="UP001242313"/>
    </source>
</evidence>
<dbReference type="Proteomes" id="UP001242313">
    <property type="component" value="Unassembled WGS sequence"/>
</dbReference>
<dbReference type="InterPro" id="IPR010981">
    <property type="entry name" value="SinR/SinI_dimer_dom"/>
</dbReference>
<protein>
    <submittedName>
        <fullName evidence="2">Antagonist of SinR</fullName>
    </submittedName>
</protein>
<dbReference type="RefSeq" id="WP_128721549.1">
    <property type="nucleotide sequence ID" value="NZ_JAUSUN010000029.1"/>
</dbReference>
<dbReference type="PROSITE" id="PS51500">
    <property type="entry name" value="SIN"/>
    <property type="match status" value="1"/>
</dbReference>
<keyword evidence="3" id="KW-1185">Reference proteome</keyword>
<dbReference type="Pfam" id="PF08671">
    <property type="entry name" value="SinI"/>
    <property type="match status" value="1"/>
</dbReference>
<comment type="caution">
    <text evidence="2">The sequence shown here is derived from an EMBL/GenBank/DDBJ whole genome shotgun (WGS) entry which is preliminary data.</text>
</comment>
<evidence type="ECO:0000313" key="2">
    <source>
        <dbReference type="EMBL" id="MDQ0415255.1"/>
    </source>
</evidence>
<accession>A0ABU0FZX1</accession>
<organism evidence="2 3">
    <name type="scientific">Mesobacillus stamsii</name>
    <dbReference type="NCBI Taxonomy" id="225347"/>
    <lineage>
        <taxon>Bacteria</taxon>
        <taxon>Bacillati</taxon>
        <taxon>Bacillota</taxon>
        <taxon>Bacilli</taxon>
        <taxon>Bacillales</taxon>
        <taxon>Bacillaceae</taxon>
        <taxon>Mesobacillus</taxon>
    </lineage>
</organism>